<gene>
    <name evidence="1" type="ORF">GCM10009425_17660</name>
</gene>
<sequence>MQVSLAAPEESIAQKIVYQRLTSAIRIKSYATLSSSFERPSRYKLELTVCRLELLKKKRGSLYGIVQGAEVGPRFETC</sequence>
<protein>
    <submittedName>
        <fullName evidence="1">Uncharacterized protein</fullName>
    </submittedName>
</protein>
<evidence type="ECO:0000313" key="1">
    <source>
        <dbReference type="EMBL" id="GGM06827.1"/>
    </source>
</evidence>
<name>A0ABQ2GPI8_9PSED</name>
<reference evidence="2" key="1">
    <citation type="journal article" date="2019" name="Int. J. Syst. Evol. Microbiol.">
        <title>The Global Catalogue of Microorganisms (GCM) 10K type strain sequencing project: providing services to taxonomists for standard genome sequencing and annotation.</title>
        <authorList>
            <consortium name="The Broad Institute Genomics Platform"/>
            <consortium name="The Broad Institute Genome Sequencing Center for Infectious Disease"/>
            <person name="Wu L."/>
            <person name="Ma J."/>
        </authorList>
    </citation>
    <scope>NUCLEOTIDE SEQUENCE [LARGE SCALE GENOMIC DNA]</scope>
    <source>
        <strain evidence="2">JCM 13501</strain>
    </source>
</reference>
<organism evidence="1 2">
    <name type="scientific">Pseudomonas asuensis</name>
    <dbReference type="NCBI Taxonomy" id="1825787"/>
    <lineage>
        <taxon>Bacteria</taxon>
        <taxon>Pseudomonadati</taxon>
        <taxon>Pseudomonadota</taxon>
        <taxon>Gammaproteobacteria</taxon>
        <taxon>Pseudomonadales</taxon>
        <taxon>Pseudomonadaceae</taxon>
        <taxon>Pseudomonas</taxon>
    </lineage>
</organism>
<keyword evidence="2" id="KW-1185">Reference proteome</keyword>
<dbReference type="EMBL" id="BMNW01000003">
    <property type="protein sequence ID" value="GGM06827.1"/>
    <property type="molecule type" value="Genomic_DNA"/>
</dbReference>
<accession>A0ABQ2GPI8</accession>
<comment type="caution">
    <text evidence="1">The sequence shown here is derived from an EMBL/GenBank/DDBJ whole genome shotgun (WGS) entry which is preliminary data.</text>
</comment>
<evidence type="ECO:0000313" key="2">
    <source>
        <dbReference type="Proteomes" id="UP000616499"/>
    </source>
</evidence>
<dbReference type="Proteomes" id="UP000616499">
    <property type="component" value="Unassembled WGS sequence"/>
</dbReference>
<proteinExistence type="predicted"/>